<keyword evidence="4" id="KW-0732">Signal</keyword>
<feature type="signal peptide" evidence="4">
    <location>
        <begin position="1"/>
        <end position="21"/>
    </location>
</feature>
<feature type="domain" description="Peptidase M1 membrane alanine aminopeptidase" evidence="5">
    <location>
        <begin position="338"/>
        <end position="490"/>
    </location>
</feature>
<feature type="chain" id="PRO_5039300930" description="Peptidase M1 membrane alanine aminopeptidase domain-containing protein" evidence="4">
    <location>
        <begin position="22"/>
        <end position="504"/>
    </location>
</feature>
<dbReference type="EMBL" id="AVPF01000014">
    <property type="protein sequence ID" value="KGX89599.1"/>
    <property type="molecule type" value="Genomic_DNA"/>
</dbReference>
<gene>
    <name evidence="6" type="ORF">N783_05670</name>
</gene>
<accession>A0A0A5GC68</accession>
<feature type="binding site" evidence="2">
    <location>
        <position position="367"/>
    </location>
    <ligand>
        <name>Zn(2+)</name>
        <dbReference type="ChEBI" id="CHEBI:29105"/>
        <note>catalytic</note>
    </ligand>
</feature>
<dbReference type="PANTHER" id="PTHR45726:SF3">
    <property type="entry name" value="LEUKOTRIENE A-4 HYDROLASE"/>
    <property type="match status" value="1"/>
</dbReference>
<evidence type="ECO:0000256" key="1">
    <source>
        <dbReference type="PIRSR" id="PIRSR634015-1"/>
    </source>
</evidence>
<dbReference type="InterPro" id="IPR027268">
    <property type="entry name" value="Peptidase_M4/M1_CTD_sf"/>
</dbReference>
<feature type="binding site" evidence="2">
    <location>
        <position position="386"/>
    </location>
    <ligand>
        <name>Zn(2+)</name>
        <dbReference type="ChEBI" id="CHEBI:29105"/>
        <note>catalytic</note>
    </ligand>
</feature>
<evidence type="ECO:0000256" key="4">
    <source>
        <dbReference type="SAM" id="SignalP"/>
    </source>
</evidence>
<dbReference type="InterPro" id="IPR014782">
    <property type="entry name" value="Peptidase_M1_dom"/>
</dbReference>
<organism evidence="6 7">
    <name type="scientific">Pontibacillus marinus BH030004 = DSM 16465</name>
    <dbReference type="NCBI Taxonomy" id="1385511"/>
    <lineage>
        <taxon>Bacteria</taxon>
        <taxon>Bacillati</taxon>
        <taxon>Bacillota</taxon>
        <taxon>Bacilli</taxon>
        <taxon>Bacillales</taxon>
        <taxon>Bacillaceae</taxon>
        <taxon>Pontibacillus</taxon>
    </lineage>
</organism>
<dbReference type="eggNOG" id="COG0308">
    <property type="taxonomic scope" value="Bacteria"/>
</dbReference>
<dbReference type="SUPFAM" id="SSF55486">
    <property type="entry name" value="Metalloproteases ('zincins'), catalytic domain"/>
    <property type="match status" value="1"/>
</dbReference>
<dbReference type="AlphaFoldDB" id="A0A0A5GC68"/>
<name>A0A0A5GC68_9BACI</name>
<evidence type="ECO:0000256" key="3">
    <source>
        <dbReference type="SAM" id="MobiDB-lite"/>
    </source>
</evidence>
<keyword evidence="7" id="KW-1185">Reference proteome</keyword>
<dbReference type="GO" id="GO:0008237">
    <property type="term" value="F:metallopeptidase activity"/>
    <property type="evidence" value="ECO:0007669"/>
    <property type="project" value="InterPro"/>
</dbReference>
<evidence type="ECO:0000259" key="5">
    <source>
        <dbReference type="Pfam" id="PF01433"/>
    </source>
</evidence>
<feature type="compositionally biased region" description="Basic and acidic residues" evidence="3">
    <location>
        <begin position="32"/>
        <end position="51"/>
    </location>
</feature>
<keyword evidence="2" id="KW-0862">Zinc</keyword>
<comment type="caution">
    <text evidence="6">The sequence shown here is derived from an EMBL/GenBank/DDBJ whole genome shotgun (WGS) entry which is preliminary data.</text>
</comment>
<dbReference type="RefSeq" id="WP_027445600.1">
    <property type="nucleotide sequence ID" value="NZ_AULJ01000012.1"/>
</dbReference>
<feature type="region of interest" description="Disordered" evidence="3">
    <location>
        <begin position="21"/>
        <end position="75"/>
    </location>
</feature>
<evidence type="ECO:0000256" key="2">
    <source>
        <dbReference type="PIRSR" id="PIRSR634015-3"/>
    </source>
</evidence>
<reference evidence="6 7" key="1">
    <citation type="submission" date="2013-08" db="EMBL/GenBank/DDBJ databases">
        <authorList>
            <person name="Huang J."/>
            <person name="Wang G."/>
        </authorList>
    </citation>
    <scope>NUCLEOTIDE SEQUENCE [LARGE SCALE GENOMIC DNA]</scope>
    <source>
        <strain evidence="6 7">BH030004</strain>
    </source>
</reference>
<keyword evidence="2" id="KW-0479">Metal-binding</keyword>
<comment type="cofactor">
    <cofactor evidence="2">
        <name>Zn(2+)</name>
        <dbReference type="ChEBI" id="CHEBI:29105"/>
    </cofactor>
    <text evidence="2">Binds 1 zinc ion per subunit.</text>
</comment>
<dbReference type="STRING" id="1385511.GCA_000425225_01247"/>
<feature type="active site" description="Proton donor" evidence="1">
    <location>
        <position position="440"/>
    </location>
</feature>
<feature type="binding site" evidence="2">
    <location>
        <position position="363"/>
    </location>
    <ligand>
        <name>Zn(2+)</name>
        <dbReference type="ChEBI" id="CHEBI:29105"/>
        <note>catalytic</note>
    </ligand>
</feature>
<feature type="active site" description="Proton acceptor" evidence="1">
    <location>
        <position position="364"/>
    </location>
</feature>
<dbReference type="Pfam" id="PF01433">
    <property type="entry name" value="Peptidase_M1"/>
    <property type="match status" value="1"/>
</dbReference>
<dbReference type="Gene3D" id="1.10.390.10">
    <property type="entry name" value="Neutral Protease Domain 2"/>
    <property type="match status" value="1"/>
</dbReference>
<evidence type="ECO:0000313" key="6">
    <source>
        <dbReference type="EMBL" id="KGX89599.1"/>
    </source>
</evidence>
<dbReference type="InterPro" id="IPR034015">
    <property type="entry name" value="M1_LTA4H"/>
</dbReference>
<dbReference type="PANTHER" id="PTHR45726">
    <property type="entry name" value="LEUKOTRIENE A-4 HYDROLASE"/>
    <property type="match status" value="1"/>
</dbReference>
<dbReference type="GO" id="GO:0008270">
    <property type="term" value="F:zinc ion binding"/>
    <property type="evidence" value="ECO:0007669"/>
    <property type="project" value="InterPro"/>
</dbReference>
<dbReference type="Proteomes" id="UP000030403">
    <property type="component" value="Unassembled WGS sequence"/>
</dbReference>
<evidence type="ECO:0000313" key="7">
    <source>
        <dbReference type="Proteomes" id="UP000030403"/>
    </source>
</evidence>
<sequence>MKKTLILLLTVIMLAACTSETKENSTNDDEQKETVDENNREESTEKEKGETEKEEDQVQEVSFQDSMSDFKPKGVEPGTYGTYNISINMDQNLTSSIDAQIEIENRSEDSWDEIKLYFIPESLINGEYGARFGEGGSVKINKVMVSGSNSDFSSSEDGILTIPLDEQVAAGDKTEVAISYTLKPAPKGIRLRRKSGSLFLAQWYPMLPTYQNGEWNIEGYNPRGESYLTTNGSYTVEYQLPNDYYVMTSANDENNEPHQSGKVQGDHLKEMYVAFLNPSDWYLNLFPTNNTDLRMAVKHNAKGHEKEWQQAAEGSFAFFEKNIGDYPLDQLDMIQNSGGMEYAGIIEGSSKRSGERANATIIHEIAHQWFYFQVNNDPYYDAWVDEGITEFANTLYQLEVKDTKEEAMKFANQLNSIGGPDKPANLAITEYERTYAKAVYGQPVAKLWSLFENNGGQDAALEFLSTYYNLYQGKQVTTEEFVRFFRAYVENEPEGYLDSWLKLN</sequence>
<proteinExistence type="predicted"/>
<dbReference type="PROSITE" id="PS51257">
    <property type="entry name" value="PROKAR_LIPOPROTEIN"/>
    <property type="match status" value="1"/>
</dbReference>
<protein>
    <recommendedName>
        <fullName evidence="5">Peptidase M1 membrane alanine aminopeptidase domain-containing protein</fullName>
    </recommendedName>
</protein>